<organism evidence="1 2">
    <name type="scientific">Flavobacterium cheonanense</name>
    <dbReference type="NCBI Taxonomy" id="706183"/>
    <lineage>
        <taxon>Bacteria</taxon>
        <taxon>Pseudomonadati</taxon>
        <taxon>Bacteroidota</taxon>
        <taxon>Flavobacteriia</taxon>
        <taxon>Flavobacteriales</taxon>
        <taxon>Flavobacteriaceae</taxon>
        <taxon>Flavobacterium</taxon>
    </lineage>
</organism>
<evidence type="ECO:0000313" key="2">
    <source>
        <dbReference type="Proteomes" id="UP001500367"/>
    </source>
</evidence>
<dbReference type="Proteomes" id="UP001500367">
    <property type="component" value="Unassembled WGS sequence"/>
</dbReference>
<comment type="caution">
    <text evidence="1">The sequence shown here is derived from an EMBL/GenBank/DDBJ whole genome shotgun (WGS) entry which is preliminary data.</text>
</comment>
<evidence type="ECO:0000313" key="1">
    <source>
        <dbReference type="EMBL" id="GAA4074204.1"/>
    </source>
</evidence>
<proteinExistence type="predicted"/>
<name>A0ABP7VV82_9FLAO</name>
<dbReference type="RefSeq" id="WP_344816540.1">
    <property type="nucleotide sequence ID" value="NZ_BAABCT010000005.1"/>
</dbReference>
<protein>
    <recommendedName>
        <fullName evidence="3">DUF4303 domain-containing protein</fullName>
    </recommendedName>
</protein>
<accession>A0ABP7VV82</accession>
<dbReference type="EMBL" id="BAABCT010000005">
    <property type="protein sequence ID" value="GAA4074204.1"/>
    <property type="molecule type" value="Genomic_DNA"/>
</dbReference>
<gene>
    <name evidence="1" type="ORF">GCM10022389_19690</name>
</gene>
<sequence length="157" mass="18470">MELPDLNILLDLFHNTQSNKSTIEGYACFTSDSYSGVGAFCFCDNLEEWKKLYPAIVFIDALLDQEYGIYDQDDLKKLYVIYQKYQSSQWNDSDFEKFKEELKGNHLSYDVNFLGKTTLLFKNDLQDDLLELLHIQFGKNANEYKKEFLIFLDDFTT</sequence>
<keyword evidence="2" id="KW-1185">Reference proteome</keyword>
<reference evidence="2" key="1">
    <citation type="journal article" date="2019" name="Int. J. Syst. Evol. Microbiol.">
        <title>The Global Catalogue of Microorganisms (GCM) 10K type strain sequencing project: providing services to taxonomists for standard genome sequencing and annotation.</title>
        <authorList>
            <consortium name="The Broad Institute Genomics Platform"/>
            <consortium name="The Broad Institute Genome Sequencing Center for Infectious Disease"/>
            <person name="Wu L."/>
            <person name="Ma J."/>
        </authorList>
    </citation>
    <scope>NUCLEOTIDE SEQUENCE [LARGE SCALE GENOMIC DNA]</scope>
    <source>
        <strain evidence="2">JCM 17069</strain>
    </source>
</reference>
<evidence type="ECO:0008006" key="3">
    <source>
        <dbReference type="Google" id="ProtNLM"/>
    </source>
</evidence>